<name>A0A9N8VBJ4_FUNMO</name>
<dbReference type="Pfam" id="PF03357">
    <property type="entry name" value="Snf7"/>
    <property type="match status" value="1"/>
</dbReference>
<evidence type="ECO:0000313" key="9">
    <source>
        <dbReference type="Proteomes" id="UP000789375"/>
    </source>
</evidence>
<dbReference type="GO" id="GO:0006900">
    <property type="term" value="P:vesicle budding from membrane"/>
    <property type="evidence" value="ECO:0007669"/>
    <property type="project" value="TreeGrafter"/>
</dbReference>
<proteinExistence type="inferred from homology"/>
<dbReference type="InterPro" id="IPR005024">
    <property type="entry name" value="Snf7_fam"/>
</dbReference>
<comment type="caution">
    <text evidence="8">The sequence shown here is derived from an EMBL/GenBank/DDBJ whole genome shotgun (WGS) entry which is preliminary data.</text>
</comment>
<evidence type="ECO:0000256" key="3">
    <source>
        <dbReference type="ARBA" id="ARBA00022448"/>
    </source>
</evidence>
<dbReference type="Gene3D" id="1.10.287.1060">
    <property type="entry name" value="ESAT-6-like"/>
    <property type="match status" value="1"/>
</dbReference>
<accession>A0A9N8VBJ4</accession>
<evidence type="ECO:0000256" key="2">
    <source>
        <dbReference type="ARBA" id="ARBA00006190"/>
    </source>
</evidence>
<gene>
    <name evidence="8" type="ORF">FMOSSE_LOCUS1096</name>
</gene>
<evidence type="ECO:0000256" key="7">
    <source>
        <dbReference type="SAM" id="Coils"/>
    </source>
</evidence>
<comment type="subcellular location">
    <subcellularLocation>
        <location evidence="1">Endosome membrane</location>
    </subcellularLocation>
</comment>
<evidence type="ECO:0000256" key="6">
    <source>
        <dbReference type="ARBA" id="ARBA00023136"/>
    </source>
</evidence>
<keyword evidence="9" id="KW-1185">Reference proteome</keyword>
<dbReference type="Proteomes" id="UP000789375">
    <property type="component" value="Unassembled WGS sequence"/>
</dbReference>
<evidence type="ECO:0000256" key="5">
    <source>
        <dbReference type="ARBA" id="ARBA00022927"/>
    </source>
</evidence>
<evidence type="ECO:0000256" key="1">
    <source>
        <dbReference type="ARBA" id="ARBA00004608"/>
    </source>
</evidence>
<dbReference type="EMBL" id="CAJVPP010000121">
    <property type="protein sequence ID" value="CAG8444875.1"/>
    <property type="molecule type" value="Genomic_DNA"/>
</dbReference>
<evidence type="ECO:0000313" key="8">
    <source>
        <dbReference type="EMBL" id="CAG8444875.1"/>
    </source>
</evidence>
<feature type="coiled-coil region" evidence="7">
    <location>
        <begin position="11"/>
        <end position="38"/>
    </location>
</feature>
<dbReference type="GO" id="GO:0015031">
    <property type="term" value="P:protein transport"/>
    <property type="evidence" value="ECO:0007669"/>
    <property type="project" value="UniProtKB-KW"/>
</dbReference>
<keyword evidence="3" id="KW-0813">Transport</keyword>
<reference evidence="8" key="1">
    <citation type="submission" date="2021-06" db="EMBL/GenBank/DDBJ databases">
        <authorList>
            <person name="Kallberg Y."/>
            <person name="Tangrot J."/>
            <person name="Rosling A."/>
        </authorList>
    </citation>
    <scope>NUCLEOTIDE SEQUENCE</scope>
    <source>
        <strain evidence="8">87-6 pot B 2015</strain>
    </source>
</reference>
<protein>
    <submittedName>
        <fullName evidence="8">5139_t:CDS:1</fullName>
    </submittedName>
</protein>
<evidence type="ECO:0000256" key="4">
    <source>
        <dbReference type="ARBA" id="ARBA00022753"/>
    </source>
</evidence>
<sequence>MGNKNSKITSHDRAILDLKVQRDKLKQYQKKIQTVAEKETQIAKDALIKNNKRVALLALRKKKYQEQLLTKTDAQLSNLEQLTQSIEFALVEKDVLAGLEQGNLILKEIHKEMSIDKVEKLMEDTADAIAYQDEISELLSGKLTNDDEDEILAELAQIEKDKIVENLPAVPVHDLVVSEDITEDIEESISQQKAKVKKPQKQLVTA</sequence>
<dbReference type="GO" id="GO:0000815">
    <property type="term" value="C:ESCRT III complex"/>
    <property type="evidence" value="ECO:0007669"/>
    <property type="project" value="TreeGrafter"/>
</dbReference>
<keyword evidence="5" id="KW-0653">Protein transport</keyword>
<dbReference type="Gene3D" id="6.10.250.1710">
    <property type="match status" value="1"/>
</dbReference>
<dbReference type="PANTHER" id="PTHR22761">
    <property type="entry name" value="CHARGED MULTIVESICULAR BODY PROTEIN"/>
    <property type="match status" value="1"/>
</dbReference>
<organism evidence="8 9">
    <name type="scientific">Funneliformis mosseae</name>
    <name type="common">Endomycorrhizal fungus</name>
    <name type="synonym">Glomus mosseae</name>
    <dbReference type="NCBI Taxonomy" id="27381"/>
    <lineage>
        <taxon>Eukaryota</taxon>
        <taxon>Fungi</taxon>
        <taxon>Fungi incertae sedis</taxon>
        <taxon>Mucoromycota</taxon>
        <taxon>Glomeromycotina</taxon>
        <taxon>Glomeromycetes</taxon>
        <taxon>Glomerales</taxon>
        <taxon>Glomeraceae</taxon>
        <taxon>Funneliformis</taxon>
    </lineage>
</organism>
<dbReference type="GO" id="GO:0005771">
    <property type="term" value="C:multivesicular body"/>
    <property type="evidence" value="ECO:0007669"/>
    <property type="project" value="TreeGrafter"/>
</dbReference>
<dbReference type="AlphaFoldDB" id="A0A9N8VBJ4"/>
<comment type="similarity">
    <text evidence="2">Belongs to the SNF7 family.</text>
</comment>
<keyword evidence="6" id="KW-0472">Membrane</keyword>
<keyword evidence="7" id="KW-0175">Coiled coil</keyword>
<keyword evidence="4" id="KW-0967">Endosome</keyword>
<dbReference type="PANTHER" id="PTHR22761:SF5">
    <property type="entry name" value="CHARGED MULTIVESICULAR BODY PROTEIN 6"/>
    <property type="match status" value="1"/>
</dbReference>
<dbReference type="GO" id="GO:0032511">
    <property type="term" value="P:late endosome to vacuole transport via multivesicular body sorting pathway"/>
    <property type="evidence" value="ECO:0007669"/>
    <property type="project" value="TreeGrafter"/>
</dbReference>